<dbReference type="AlphaFoldDB" id="A0AAJ7WH39"/>
<feature type="non-terminal residue" evidence="4">
    <location>
        <position position="124"/>
    </location>
</feature>
<name>A0AAJ7WH39_9HYME</name>
<keyword evidence="3" id="KW-1185">Reference proteome</keyword>
<evidence type="ECO:0000256" key="1">
    <source>
        <dbReference type="ARBA" id="ARBA00010790"/>
    </source>
</evidence>
<evidence type="ECO:0000256" key="2">
    <source>
        <dbReference type="SAM" id="SignalP"/>
    </source>
</evidence>
<feature type="signal peptide" evidence="2">
    <location>
        <begin position="1"/>
        <end position="19"/>
    </location>
</feature>
<dbReference type="PANTHER" id="PTHR11552">
    <property type="entry name" value="GLUCOSE-METHANOL-CHOLINE GMC OXIDOREDUCTASE"/>
    <property type="match status" value="1"/>
</dbReference>
<comment type="similarity">
    <text evidence="1">Belongs to the GMC oxidoreductase family.</text>
</comment>
<evidence type="ECO:0000313" key="3">
    <source>
        <dbReference type="Proteomes" id="UP000694925"/>
    </source>
</evidence>
<organism evidence="3 4">
    <name type="scientific">Ceratina calcarata</name>
    <dbReference type="NCBI Taxonomy" id="156304"/>
    <lineage>
        <taxon>Eukaryota</taxon>
        <taxon>Metazoa</taxon>
        <taxon>Ecdysozoa</taxon>
        <taxon>Arthropoda</taxon>
        <taxon>Hexapoda</taxon>
        <taxon>Insecta</taxon>
        <taxon>Pterygota</taxon>
        <taxon>Neoptera</taxon>
        <taxon>Endopterygota</taxon>
        <taxon>Hymenoptera</taxon>
        <taxon>Apocrita</taxon>
        <taxon>Aculeata</taxon>
        <taxon>Apoidea</taxon>
        <taxon>Anthophila</taxon>
        <taxon>Apidae</taxon>
        <taxon>Ceratina</taxon>
        <taxon>Zadontomerus</taxon>
    </lineage>
</organism>
<dbReference type="InterPro" id="IPR036188">
    <property type="entry name" value="FAD/NAD-bd_sf"/>
</dbReference>
<dbReference type="GeneID" id="113465188"/>
<sequence length="124" mass="14047">MFVLLQTLIVLYRPDIADPENRVRPTPPPSLRRTYDFIIIGGGSAGSVLANRLSENEKWSVLLLEAGTNEPDATDAPLSVMTAQDSSFAWHFKTFPSDNYCKAMENHQCPWPRGKVSFFWMEKL</sequence>
<dbReference type="Proteomes" id="UP000694925">
    <property type="component" value="Unplaced"/>
</dbReference>
<dbReference type="Gene3D" id="3.30.560.10">
    <property type="entry name" value="Glucose Oxidase, domain 3"/>
    <property type="match status" value="1"/>
</dbReference>
<dbReference type="RefSeq" id="XP_026675133.1">
    <property type="nucleotide sequence ID" value="XM_026819332.1"/>
</dbReference>
<feature type="chain" id="PRO_5042566024" evidence="2">
    <location>
        <begin position="20"/>
        <end position="124"/>
    </location>
</feature>
<gene>
    <name evidence="4" type="primary">LOC113465188</name>
</gene>
<dbReference type="KEGG" id="ccal:113465188"/>
<evidence type="ECO:0000313" key="4">
    <source>
        <dbReference type="RefSeq" id="XP_026675133.1"/>
    </source>
</evidence>
<keyword evidence="2" id="KW-0732">Signal</keyword>
<dbReference type="GO" id="GO:0050660">
    <property type="term" value="F:flavin adenine dinucleotide binding"/>
    <property type="evidence" value="ECO:0007669"/>
    <property type="project" value="InterPro"/>
</dbReference>
<dbReference type="SUPFAM" id="SSF51905">
    <property type="entry name" value="FAD/NAD(P)-binding domain"/>
    <property type="match status" value="1"/>
</dbReference>
<dbReference type="Gene3D" id="3.50.50.60">
    <property type="entry name" value="FAD/NAD(P)-binding domain"/>
    <property type="match status" value="1"/>
</dbReference>
<dbReference type="PANTHER" id="PTHR11552:SF227">
    <property type="entry name" value="GLUCOSE DEHYDROGENASE [FAD, QUINONE]-LIKE PROTEIN"/>
    <property type="match status" value="1"/>
</dbReference>
<reference evidence="4" key="1">
    <citation type="submission" date="2025-08" db="UniProtKB">
        <authorList>
            <consortium name="RefSeq"/>
        </authorList>
    </citation>
    <scope>IDENTIFICATION</scope>
    <source>
        <tissue evidence="4">Whole body</tissue>
    </source>
</reference>
<protein>
    <submittedName>
        <fullName evidence="4">Glucose dehydrogenase [FAD, quinone]-like</fullName>
    </submittedName>
</protein>
<dbReference type="InterPro" id="IPR012132">
    <property type="entry name" value="GMC_OxRdtase"/>
</dbReference>
<proteinExistence type="inferred from homology"/>
<dbReference type="GO" id="GO:0016491">
    <property type="term" value="F:oxidoreductase activity"/>
    <property type="evidence" value="ECO:0007669"/>
    <property type="project" value="TreeGrafter"/>
</dbReference>
<accession>A0AAJ7WH39</accession>